<reference evidence="2 3" key="1">
    <citation type="submission" date="2019-07" db="EMBL/GenBank/DDBJ databases">
        <title>Whole genome shotgun sequence of Asaia bogorensis NBRC 16594.</title>
        <authorList>
            <person name="Hosoyama A."/>
            <person name="Uohara A."/>
            <person name="Ohji S."/>
            <person name="Ichikawa N."/>
        </authorList>
    </citation>
    <scope>NUCLEOTIDE SEQUENCE [LARGE SCALE GENOMIC DNA]</scope>
    <source>
        <strain evidence="2 3">NBRC 16594</strain>
    </source>
</reference>
<dbReference type="SUPFAM" id="SSF51294">
    <property type="entry name" value="Hedgehog/intein (Hint) domain"/>
    <property type="match status" value="1"/>
</dbReference>
<dbReference type="EMBL" id="BJVS01000002">
    <property type="protein sequence ID" value="GEL52943.1"/>
    <property type="molecule type" value="Genomic_DNA"/>
</dbReference>
<dbReference type="InterPro" id="IPR036844">
    <property type="entry name" value="Hint_dom_sf"/>
</dbReference>
<dbReference type="AlphaFoldDB" id="A0AAN4R291"/>
<dbReference type="KEGG" id="abg:Asbog_00280"/>
<evidence type="ECO:0000313" key="2">
    <source>
        <dbReference type="EMBL" id="GEL52943.1"/>
    </source>
</evidence>
<gene>
    <name evidence="2" type="ORF">ABO01nite_09500</name>
</gene>
<evidence type="ECO:0000259" key="1">
    <source>
        <dbReference type="Pfam" id="PF13403"/>
    </source>
</evidence>
<proteinExistence type="predicted"/>
<protein>
    <recommendedName>
        <fullName evidence="1">Hedgehog/Intein (Hint) domain-containing protein</fullName>
    </recommendedName>
</protein>
<dbReference type="Proteomes" id="UP000321287">
    <property type="component" value="Unassembled WGS sequence"/>
</dbReference>
<dbReference type="Gene3D" id="2.160.20.20">
    <property type="match status" value="1"/>
</dbReference>
<comment type="caution">
    <text evidence="2">The sequence shown here is derived from an EMBL/GenBank/DDBJ whole genome shotgun (WGS) entry which is preliminary data.</text>
</comment>
<feature type="domain" description="Hedgehog/Intein (Hint)" evidence="1">
    <location>
        <begin position="382"/>
        <end position="517"/>
    </location>
</feature>
<organism evidence="2 3">
    <name type="scientific">Asaia bogorensis NBRC 16594</name>
    <dbReference type="NCBI Taxonomy" id="1231624"/>
    <lineage>
        <taxon>Bacteria</taxon>
        <taxon>Pseudomonadati</taxon>
        <taxon>Pseudomonadota</taxon>
        <taxon>Alphaproteobacteria</taxon>
        <taxon>Acetobacterales</taxon>
        <taxon>Acetobacteraceae</taxon>
        <taxon>Asaia</taxon>
    </lineage>
</organism>
<sequence>MNGGAAYYQKNTAKRTVSNGGKLSGCSTDYYAIDNILSGAVIYEHSVRAGGSVYLDGEARNVTIGTNAYFKVNTRGYLSRVEIENGGVLDMTSASSGLDGRVYNSGHISGGGVASTAIVSNDSGGTITGQSNGGSRTTAAGGTLVNCVTANAGRDVVAAGGLALSQTITAGGTIGVAGVASGLNVTSKGIATVSNGGVVKDANIAAGATLTGLAGGKLQGAINVRGIVSGGSVFGAGTVERVYSGATIANQTVMSGATVAINAGGVLAGTLSVQANATAVIDGAVGGTIDLAGANYATLTILSDSMPSSIITGFNGTTAASDSIKLVGLRREDVVSVDFPTADTMRITMRDGSTRTLNIKGIKATGYTFGMAADGSLVVTACFLPGTMIRTPAGDRAVETLVAGDLVCTVGSDRCVSAVAIEWVGKGEMTDAQEMEHYPVRIRRGAFAENVPDADLLVTAEHCFLLGGRLVPVRMLVNGESISFETGLPSYSYHHIKMPHHSVLLANNTHTESYFDDGSSDQAASLQRLGHVDDVQGSSGMNRCAPLDTTREFVELLARRLAARVKVSLTQGHVTREPDLHLVTDSGKRLRPLRRNDKGYVFQVPGDTRFVRVLSRSDRPDLARGAYIDDRRELGVLIGDIHLFRENGCHAINEHRERPYLEGWSDLESSAYRWTQGDGLLPLARYLGSDDAMLSIDVVDTSFYRNTSRDLRTAA</sequence>
<keyword evidence="3" id="KW-1185">Reference proteome</keyword>
<evidence type="ECO:0000313" key="3">
    <source>
        <dbReference type="Proteomes" id="UP000321287"/>
    </source>
</evidence>
<dbReference type="InterPro" id="IPR028992">
    <property type="entry name" value="Hedgehog/Intein_dom"/>
</dbReference>
<dbReference type="InterPro" id="IPR012332">
    <property type="entry name" value="Autotransporter_pectin_lyase_C"/>
</dbReference>
<name>A0AAN4R291_9PROT</name>
<dbReference type="RefSeq" id="WP_171840638.1">
    <property type="nucleotide sequence ID" value="NZ_AP014690.1"/>
</dbReference>
<dbReference type="Pfam" id="PF13403">
    <property type="entry name" value="Hint_2"/>
    <property type="match status" value="1"/>
</dbReference>
<accession>A0AAN4R291</accession>
<dbReference type="GeneID" id="78225384"/>